<gene>
    <name evidence="4" type="ORF">OCOJLMKI_0079</name>
</gene>
<evidence type="ECO:0000256" key="1">
    <source>
        <dbReference type="HAMAP-Rule" id="MF_00797"/>
    </source>
</evidence>
<comment type="similarity">
    <text evidence="1">Belongs to the UPF0335 family.</text>
</comment>
<evidence type="ECO:0000256" key="2">
    <source>
        <dbReference type="SAM" id="Coils"/>
    </source>
</evidence>
<dbReference type="EMBL" id="BPQP01000001">
    <property type="protein sequence ID" value="GJD92896.1"/>
    <property type="molecule type" value="Genomic_DNA"/>
</dbReference>
<reference evidence="4" key="2">
    <citation type="submission" date="2021-08" db="EMBL/GenBank/DDBJ databases">
        <authorList>
            <person name="Tani A."/>
            <person name="Ola A."/>
            <person name="Ogura Y."/>
            <person name="Katsura K."/>
            <person name="Hayashi T."/>
        </authorList>
    </citation>
    <scope>NUCLEOTIDE SEQUENCE</scope>
    <source>
        <strain evidence="4">DSM 19015</strain>
    </source>
</reference>
<dbReference type="NCBIfam" id="NF010247">
    <property type="entry name" value="PRK13694.1"/>
    <property type="match status" value="1"/>
</dbReference>
<evidence type="ECO:0000313" key="4">
    <source>
        <dbReference type="EMBL" id="GJD92896.1"/>
    </source>
</evidence>
<dbReference type="RefSeq" id="WP_238241971.1">
    <property type="nucleotide sequence ID" value="NZ_BPQP01000001.1"/>
</dbReference>
<organism evidence="4 5">
    <name type="scientific">Methylobacterium iners</name>
    <dbReference type="NCBI Taxonomy" id="418707"/>
    <lineage>
        <taxon>Bacteria</taxon>
        <taxon>Pseudomonadati</taxon>
        <taxon>Pseudomonadota</taxon>
        <taxon>Alphaproteobacteria</taxon>
        <taxon>Hyphomicrobiales</taxon>
        <taxon>Methylobacteriaceae</taxon>
        <taxon>Methylobacterium</taxon>
    </lineage>
</organism>
<proteinExistence type="inferred from homology"/>
<evidence type="ECO:0000313" key="5">
    <source>
        <dbReference type="Proteomes" id="UP001055125"/>
    </source>
</evidence>
<dbReference type="Proteomes" id="UP001055125">
    <property type="component" value="Unassembled WGS sequence"/>
</dbReference>
<keyword evidence="2" id="KW-0175">Coiled coil</keyword>
<dbReference type="InterPro" id="IPR018753">
    <property type="entry name" value="GapR-like"/>
</dbReference>
<dbReference type="HAMAP" id="MF_00797">
    <property type="entry name" value="UPF0335"/>
    <property type="match status" value="1"/>
</dbReference>
<evidence type="ECO:0000259" key="3">
    <source>
        <dbReference type="Pfam" id="PF10073"/>
    </source>
</evidence>
<dbReference type="InterPro" id="IPR046367">
    <property type="entry name" value="GapR-like_DNA-bd"/>
</dbReference>
<accession>A0ABQ4RQ63</accession>
<comment type="caution">
    <text evidence="4">The sequence shown here is derived from an EMBL/GenBank/DDBJ whole genome shotgun (WGS) entry which is preliminary data.</text>
</comment>
<reference evidence="4" key="1">
    <citation type="journal article" date="2021" name="Front. Microbiol.">
        <title>Comprehensive Comparative Genomics and Phenotyping of Methylobacterium Species.</title>
        <authorList>
            <person name="Alessa O."/>
            <person name="Ogura Y."/>
            <person name="Fujitani Y."/>
            <person name="Takami H."/>
            <person name="Hayashi T."/>
            <person name="Sahin N."/>
            <person name="Tani A."/>
        </authorList>
    </citation>
    <scope>NUCLEOTIDE SEQUENCE</scope>
    <source>
        <strain evidence="4">DSM 19015</strain>
    </source>
</reference>
<feature type="domain" description="GapR-like DNA-binding" evidence="3">
    <location>
        <begin position="17"/>
        <end position="88"/>
    </location>
</feature>
<dbReference type="Pfam" id="PF10073">
    <property type="entry name" value="GapR_DNA-bd"/>
    <property type="match status" value="1"/>
</dbReference>
<sequence length="90" mass="10048">MNSTDRPSGQVDPSSVAADQLKSFIERIERLEEEKAGLTSDIKDVYAEAKGVGFDLKALRKIVSLRKKDHAERQEEEAILELYLQALGMA</sequence>
<protein>
    <recommendedName>
        <fullName evidence="1">UPF0335 protein OCOJLMKI_0079</fullName>
    </recommendedName>
</protein>
<feature type="coiled-coil region" evidence="2">
    <location>
        <begin position="14"/>
        <end position="48"/>
    </location>
</feature>
<keyword evidence="5" id="KW-1185">Reference proteome</keyword>
<name>A0ABQ4RQ63_9HYPH</name>